<dbReference type="InterPro" id="IPR009057">
    <property type="entry name" value="Homeodomain-like_sf"/>
</dbReference>
<protein>
    <recommendedName>
        <fullName evidence="9">Myb-like DNA-binding domain containing protein</fullName>
    </recommendedName>
</protein>
<dbReference type="InterPro" id="IPR051575">
    <property type="entry name" value="Myb-like_DNA-bd"/>
</dbReference>
<dbReference type="PROSITE" id="PS50090">
    <property type="entry name" value="MYB_LIKE"/>
    <property type="match status" value="2"/>
</dbReference>
<evidence type="ECO:0008006" key="9">
    <source>
        <dbReference type="Google" id="ProtNLM"/>
    </source>
</evidence>
<dbReference type="VEuPathDB" id="TrichDB:TRFO_11451"/>
<keyword evidence="8" id="KW-1185">Reference proteome</keyword>
<feature type="domain" description="Myb-like" evidence="5">
    <location>
        <begin position="95"/>
        <end position="146"/>
    </location>
</feature>
<evidence type="ECO:0000313" key="7">
    <source>
        <dbReference type="EMBL" id="OHS93974.1"/>
    </source>
</evidence>
<dbReference type="GeneID" id="94830746"/>
<dbReference type="Proteomes" id="UP000179807">
    <property type="component" value="Unassembled WGS sequence"/>
</dbReference>
<dbReference type="Gene3D" id="1.10.10.60">
    <property type="entry name" value="Homeodomain-like"/>
    <property type="match status" value="2"/>
</dbReference>
<dbReference type="EMBL" id="MLAK01001359">
    <property type="protein sequence ID" value="OHS93974.1"/>
    <property type="molecule type" value="Genomic_DNA"/>
</dbReference>
<evidence type="ECO:0000256" key="4">
    <source>
        <dbReference type="ARBA" id="ARBA00023242"/>
    </source>
</evidence>
<proteinExistence type="predicted"/>
<dbReference type="SUPFAM" id="SSF46689">
    <property type="entry name" value="Homeodomain-like"/>
    <property type="match status" value="1"/>
</dbReference>
<feature type="domain" description="HTH myb-type" evidence="6">
    <location>
        <begin position="147"/>
        <end position="201"/>
    </location>
</feature>
<dbReference type="OrthoDB" id="2143914at2759"/>
<evidence type="ECO:0000256" key="2">
    <source>
        <dbReference type="ARBA" id="ARBA00023125"/>
    </source>
</evidence>
<dbReference type="CDD" id="cd00167">
    <property type="entry name" value="SANT"/>
    <property type="match status" value="2"/>
</dbReference>
<sequence>MQSILPSSHFNPALYISNEIKSTSYSNHSPNNKSASLLKNQQIDTKKIPFTNTNINTNKSGISMNNINSINQKNLMNNGNPINACHLLIQQQRSTKKHSRKAFSPEEDALIANFVNINGATKWDIVASFLPGRNARQCRERWRSSLSPGLTNGPWTKEEDKLLVKLHSQFGPKWSQISKYFVGRSDYNVKNRWQRFQRYGDLYKITEIASSDEGESLNKFENKNNNEAQMKTSDDQIHKFVISKNENQNEKTDNFENCGKYDIDDIINSDFDDGKVSFDITSEYAMLSENYLTYDSEHINDIFSPV</sequence>
<dbReference type="PANTHER" id="PTHR46621:SF1">
    <property type="entry name" value="SNRNA-ACTIVATING PROTEIN COMPLEX SUBUNIT 4"/>
    <property type="match status" value="1"/>
</dbReference>
<keyword evidence="1" id="KW-0805">Transcription regulation</keyword>
<evidence type="ECO:0000256" key="1">
    <source>
        <dbReference type="ARBA" id="ARBA00023015"/>
    </source>
</evidence>
<dbReference type="GO" id="GO:0042796">
    <property type="term" value="P:snRNA transcription by RNA polymerase III"/>
    <property type="evidence" value="ECO:0007669"/>
    <property type="project" value="TreeGrafter"/>
</dbReference>
<evidence type="ECO:0000313" key="8">
    <source>
        <dbReference type="Proteomes" id="UP000179807"/>
    </source>
</evidence>
<evidence type="ECO:0000259" key="5">
    <source>
        <dbReference type="PROSITE" id="PS50090"/>
    </source>
</evidence>
<keyword evidence="3" id="KW-0804">Transcription</keyword>
<keyword evidence="2" id="KW-0238">DNA-binding</keyword>
<dbReference type="InterPro" id="IPR017930">
    <property type="entry name" value="Myb_dom"/>
</dbReference>
<dbReference type="PROSITE" id="PS51294">
    <property type="entry name" value="HTH_MYB"/>
    <property type="match status" value="2"/>
</dbReference>
<dbReference type="Pfam" id="PF00249">
    <property type="entry name" value="Myb_DNA-binding"/>
    <property type="match status" value="2"/>
</dbReference>
<feature type="domain" description="Myb-like" evidence="5">
    <location>
        <begin position="147"/>
        <end position="197"/>
    </location>
</feature>
<dbReference type="GO" id="GO:0001006">
    <property type="term" value="F:RNA polymerase III type 3 promoter sequence-specific DNA binding"/>
    <property type="evidence" value="ECO:0007669"/>
    <property type="project" value="TreeGrafter"/>
</dbReference>
<gene>
    <name evidence="7" type="ORF">TRFO_11451</name>
</gene>
<keyword evidence="4" id="KW-0539">Nucleus</keyword>
<reference evidence="7" key="1">
    <citation type="submission" date="2016-10" db="EMBL/GenBank/DDBJ databases">
        <authorList>
            <person name="Benchimol M."/>
            <person name="Almeida L.G."/>
            <person name="Vasconcelos A.T."/>
            <person name="Perreira-Neves A."/>
            <person name="Rosa I.A."/>
            <person name="Tasca T."/>
            <person name="Bogo M.R."/>
            <person name="de Souza W."/>
        </authorList>
    </citation>
    <scope>NUCLEOTIDE SEQUENCE [LARGE SCALE GENOMIC DNA]</scope>
    <source>
        <strain evidence="7">K</strain>
    </source>
</reference>
<dbReference type="SMART" id="SM00717">
    <property type="entry name" value="SANT"/>
    <property type="match status" value="2"/>
</dbReference>
<feature type="domain" description="HTH myb-type" evidence="6">
    <location>
        <begin position="95"/>
        <end position="146"/>
    </location>
</feature>
<dbReference type="InterPro" id="IPR001005">
    <property type="entry name" value="SANT/Myb"/>
</dbReference>
<name>A0A1J4J3H5_9EUKA</name>
<dbReference type="RefSeq" id="XP_068347111.1">
    <property type="nucleotide sequence ID" value="XM_068496042.1"/>
</dbReference>
<dbReference type="AlphaFoldDB" id="A0A1J4J3H5"/>
<dbReference type="GO" id="GO:0000978">
    <property type="term" value="F:RNA polymerase II cis-regulatory region sequence-specific DNA binding"/>
    <property type="evidence" value="ECO:0007669"/>
    <property type="project" value="TreeGrafter"/>
</dbReference>
<organism evidence="7 8">
    <name type="scientific">Tritrichomonas foetus</name>
    <dbReference type="NCBI Taxonomy" id="1144522"/>
    <lineage>
        <taxon>Eukaryota</taxon>
        <taxon>Metamonada</taxon>
        <taxon>Parabasalia</taxon>
        <taxon>Tritrichomonadida</taxon>
        <taxon>Tritrichomonadidae</taxon>
        <taxon>Tritrichomonas</taxon>
    </lineage>
</organism>
<dbReference type="GO" id="GO:0042795">
    <property type="term" value="P:snRNA transcription by RNA polymerase II"/>
    <property type="evidence" value="ECO:0007669"/>
    <property type="project" value="TreeGrafter"/>
</dbReference>
<dbReference type="PANTHER" id="PTHR46621">
    <property type="entry name" value="SNRNA-ACTIVATING PROTEIN COMPLEX SUBUNIT 4"/>
    <property type="match status" value="1"/>
</dbReference>
<evidence type="ECO:0000256" key="3">
    <source>
        <dbReference type="ARBA" id="ARBA00023163"/>
    </source>
</evidence>
<comment type="caution">
    <text evidence="7">The sequence shown here is derived from an EMBL/GenBank/DDBJ whole genome shotgun (WGS) entry which is preliminary data.</text>
</comment>
<dbReference type="GO" id="GO:0019185">
    <property type="term" value="C:snRNA-activating protein complex"/>
    <property type="evidence" value="ECO:0007669"/>
    <property type="project" value="TreeGrafter"/>
</dbReference>
<accession>A0A1J4J3H5</accession>
<evidence type="ECO:0000259" key="6">
    <source>
        <dbReference type="PROSITE" id="PS51294"/>
    </source>
</evidence>